<evidence type="ECO:0000256" key="2">
    <source>
        <dbReference type="ARBA" id="ARBA00022723"/>
    </source>
</evidence>
<dbReference type="AlphaFoldDB" id="A0A875S2L6"/>
<sequence>MNFQGVEDEELRSGISDDNQSGISGMGGMTIHKENSITEEDLEEEFVQMDKEEFYKKHGISELDDENYREVYCHWDNCFLRFRELDDLVQHITKEHATSKKDNGASEYLCKWVNCPRRGSPQHSRFALISHIRTHTGEKPFYCLVPECLKSFTRSDALLKHLKTVHDIKSNNLVDAYELQNRENAKSMTELDQESNFKASNEADPQKILNKLHDRMKLERELDQGYDELIDDYCMSARKGEVDSFLQGPVADLFDLRGIKFNPALKDNVYKDTRLALSNYNLKKKALEEKQSGQGGVVSVREVTDDTINNKWDAKTLEKNFDILQEYYNKLTKLKSVLDSELGHSTELARYWWMKKETAFDAVMKQDGINE</sequence>
<dbReference type="OrthoDB" id="3214149at2759"/>
<keyword evidence="5" id="KW-0862">Zinc</keyword>
<dbReference type="Gene3D" id="3.30.160.60">
    <property type="entry name" value="Classic Zinc Finger"/>
    <property type="match status" value="3"/>
</dbReference>
<dbReference type="InterPro" id="IPR013087">
    <property type="entry name" value="Znf_C2H2_type"/>
</dbReference>
<dbReference type="GeneID" id="62195909"/>
<name>A0A875S2L6_EENNA</name>
<feature type="domain" description="C2H2-type" evidence="9">
    <location>
        <begin position="141"/>
        <end position="166"/>
    </location>
</feature>
<feature type="compositionally biased region" description="Acidic residues" evidence="8">
    <location>
        <begin position="1"/>
        <end position="10"/>
    </location>
</feature>
<keyword evidence="11" id="KW-1185">Reference proteome</keyword>
<dbReference type="GO" id="GO:0005634">
    <property type="term" value="C:nucleus"/>
    <property type="evidence" value="ECO:0007669"/>
    <property type="project" value="UniProtKB-SubCell"/>
</dbReference>
<evidence type="ECO:0000256" key="8">
    <source>
        <dbReference type="SAM" id="MobiDB-lite"/>
    </source>
</evidence>
<dbReference type="RefSeq" id="XP_038778728.1">
    <property type="nucleotide sequence ID" value="XM_038922800.1"/>
</dbReference>
<evidence type="ECO:0000256" key="4">
    <source>
        <dbReference type="ARBA" id="ARBA00022771"/>
    </source>
</evidence>
<dbReference type="EMBL" id="CP064813">
    <property type="protein sequence ID" value="QPG75163.1"/>
    <property type="molecule type" value="Genomic_DNA"/>
</dbReference>
<evidence type="ECO:0000259" key="9">
    <source>
        <dbReference type="PROSITE" id="PS50157"/>
    </source>
</evidence>
<dbReference type="SMART" id="SM00355">
    <property type="entry name" value="ZnF_C2H2"/>
    <property type="match status" value="3"/>
</dbReference>
<feature type="domain" description="C2H2-type" evidence="9">
    <location>
        <begin position="113"/>
        <end position="140"/>
    </location>
</feature>
<organism evidence="10 11">
    <name type="scientific">Eeniella nana</name>
    <name type="common">Yeast</name>
    <name type="synonym">Brettanomyces nanus</name>
    <dbReference type="NCBI Taxonomy" id="13502"/>
    <lineage>
        <taxon>Eukaryota</taxon>
        <taxon>Fungi</taxon>
        <taxon>Dikarya</taxon>
        <taxon>Ascomycota</taxon>
        <taxon>Saccharomycotina</taxon>
        <taxon>Pichiomycetes</taxon>
        <taxon>Pichiales</taxon>
        <taxon>Pichiaceae</taxon>
        <taxon>Brettanomyces</taxon>
    </lineage>
</organism>
<dbReference type="PANTHER" id="PTHR45718:SF4">
    <property type="entry name" value="TRANSCRIPTIONAL ACTIVATOR CUBITUS INTERRUPTUS"/>
    <property type="match status" value="1"/>
</dbReference>
<protein>
    <recommendedName>
        <fullName evidence="9">C2H2-type domain-containing protein</fullName>
    </recommendedName>
</protein>
<dbReference type="InterPro" id="IPR056436">
    <property type="entry name" value="Znf-C2H2_ZIC1-5/GLI1-3-like"/>
</dbReference>
<comment type="subcellular location">
    <subcellularLocation>
        <location evidence="1">Nucleus</location>
    </subcellularLocation>
</comment>
<gene>
    <name evidence="10" type="ORF">FOA43_002508</name>
</gene>
<dbReference type="GO" id="GO:0000978">
    <property type="term" value="F:RNA polymerase II cis-regulatory region sequence-specific DNA binding"/>
    <property type="evidence" value="ECO:0007669"/>
    <property type="project" value="TreeGrafter"/>
</dbReference>
<dbReference type="GO" id="GO:0000981">
    <property type="term" value="F:DNA-binding transcription factor activity, RNA polymerase II-specific"/>
    <property type="evidence" value="ECO:0007669"/>
    <property type="project" value="TreeGrafter"/>
</dbReference>
<accession>A0A875S2L6</accession>
<proteinExistence type="predicted"/>
<dbReference type="Pfam" id="PF23561">
    <property type="entry name" value="zf-C2H2_15"/>
    <property type="match status" value="1"/>
</dbReference>
<keyword evidence="6" id="KW-0539">Nucleus</keyword>
<evidence type="ECO:0000256" key="7">
    <source>
        <dbReference type="PROSITE-ProRule" id="PRU00042"/>
    </source>
</evidence>
<dbReference type="PROSITE" id="PS00028">
    <property type="entry name" value="ZINC_FINGER_C2H2_1"/>
    <property type="match status" value="2"/>
</dbReference>
<keyword evidence="4 7" id="KW-0863">Zinc-finger</keyword>
<keyword evidence="2" id="KW-0479">Metal-binding</keyword>
<reference evidence="10" key="1">
    <citation type="submission" date="2020-10" db="EMBL/GenBank/DDBJ databases">
        <authorList>
            <person name="Roach M.J.R."/>
        </authorList>
    </citation>
    <scope>NUCLEOTIDE SEQUENCE</scope>
    <source>
        <strain evidence="10">CBS 1945</strain>
    </source>
</reference>
<dbReference type="SUPFAM" id="SSF57667">
    <property type="entry name" value="beta-beta-alpha zinc fingers"/>
    <property type="match status" value="2"/>
</dbReference>
<dbReference type="GO" id="GO:0008270">
    <property type="term" value="F:zinc ion binding"/>
    <property type="evidence" value="ECO:0007669"/>
    <property type="project" value="UniProtKB-KW"/>
</dbReference>
<evidence type="ECO:0000256" key="1">
    <source>
        <dbReference type="ARBA" id="ARBA00004123"/>
    </source>
</evidence>
<dbReference type="FunFam" id="3.30.160.60:FF:000201">
    <property type="entry name" value="C2H2 finger domain protein (Gli3)"/>
    <property type="match status" value="1"/>
</dbReference>
<dbReference type="InterPro" id="IPR036236">
    <property type="entry name" value="Znf_C2H2_sf"/>
</dbReference>
<evidence type="ECO:0000313" key="10">
    <source>
        <dbReference type="EMBL" id="QPG75163.1"/>
    </source>
</evidence>
<feature type="region of interest" description="Disordered" evidence="8">
    <location>
        <begin position="1"/>
        <end position="29"/>
    </location>
</feature>
<dbReference type="KEGG" id="bnn:FOA43_002508"/>
<evidence type="ECO:0000256" key="6">
    <source>
        <dbReference type="ARBA" id="ARBA00023242"/>
    </source>
</evidence>
<evidence type="ECO:0000256" key="3">
    <source>
        <dbReference type="ARBA" id="ARBA00022737"/>
    </source>
</evidence>
<evidence type="ECO:0000256" key="5">
    <source>
        <dbReference type="ARBA" id="ARBA00022833"/>
    </source>
</evidence>
<evidence type="ECO:0000313" key="11">
    <source>
        <dbReference type="Proteomes" id="UP000662931"/>
    </source>
</evidence>
<dbReference type="InterPro" id="IPR043359">
    <property type="entry name" value="GLI-like"/>
</dbReference>
<dbReference type="Proteomes" id="UP000662931">
    <property type="component" value="Chromosome 2"/>
</dbReference>
<keyword evidence="3" id="KW-0677">Repeat</keyword>
<dbReference type="PANTHER" id="PTHR45718">
    <property type="entry name" value="TRANSCRIPTIONAL ACTIVATOR CUBITUS INTERRUPTUS"/>
    <property type="match status" value="1"/>
</dbReference>
<dbReference type="PROSITE" id="PS50157">
    <property type="entry name" value="ZINC_FINGER_C2H2_2"/>
    <property type="match status" value="2"/>
</dbReference>